<dbReference type="GO" id="GO:0017136">
    <property type="term" value="F:histone deacetylase activity, NAD-dependent"/>
    <property type="evidence" value="ECO:0007669"/>
    <property type="project" value="TreeGrafter"/>
</dbReference>
<evidence type="ECO:0000256" key="4">
    <source>
        <dbReference type="PROSITE-ProRule" id="PRU00236"/>
    </source>
</evidence>
<sequence>MTNTIKLAEFSSVVFFVGAGMSAESGVPTYRGAGGIWTQYRYQDFACQRAFDADPQGVLDFHEVRREAVLTCKPHAGHYALAKLQAAHPRLHVITQNIDGMLQRAGVHVDAELHGSLWRMRCAKHGIREDAATGQFSTRRCPDCDAWLRPDITWFEDAVNEDVFTKAGELIATAELFISVGTSAAVYPAANFIPLARRAGARMIEINPERTEASTLFERCYALPASEALTTLFV</sequence>
<evidence type="ECO:0000259" key="5">
    <source>
        <dbReference type="PROSITE" id="PS50305"/>
    </source>
</evidence>
<reference evidence="6 7" key="1">
    <citation type="submission" date="2018-04" db="EMBL/GenBank/DDBJ databases">
        <title>Novel species isolated from glacier.</title>
        <authorList>
            <person name="Liu Q."/>
            <person name="Xin Y.-H."/>
        </authorList>
    </citation>
    <scope>NUCLEOTIDE SEQUENCE [LARGE SCALE GENOMIC DNA]</scope>
    <source>
        <strain evidence="6 7">GT1R17</strain>
    </source>
</reference>
<dbReference type="InterPro" id="IPR050134">
    <property type="entry name" value="NAD-dep_sirtuin_deacylases"/>
</dbReference>
<dbReference type="EC" id="2.3.1.286" evidence="1"/>
<dbReference type="AlphaFoldDB" id="A0A2T5ML31"/>
<proteinExistence type="predicted"/>
<dbReference type="GO" id="GO:0070403">
    <property type="term" value="F:NAD+ binding"/>
    <property type="evidence" value="ECO:0007669"/>
    <property type="project" value="InterPro"/>
</dbReference>
<dbReference type="SUPFAM" id="SSF52467">
    <property type="entry name" value="DHS-like NAD/FAD-binding domain"/>
    <property type="match status" value="1"/>
</dbReference>
<dbReference type="Gene3D" id="3.40.50.1220">
    <property type="entry name" value="TPP-binding domain"/>
    <property type="match status" value="1"/>
</dbReference>
<keyword evidence="7" id="KW-1185">Reference proteome</keyword>
<evidence type="ECO:0000256" key="3">
    <source>
        <dbReference type="ARBA" id="ARBA00023027"/>
    </source>
</evidence>
<feature type="domain" description="Deacetylase sirtuin-type" evidence="5">
    <location>
        <begin position="1"/>
        <end position="234"/>
    </location>
</feature>
<dbReference type="InterPro" id="IPR029035">
    <property type="entry name" value="DHS-like_NAD/FAD-binding_dom"/>
</dbReference>
<evidence type="ECO:0000313" key="6">
    <source>
        <dbReference type="EMBL" id="PTU33269.1"/>
    </source>
</evidence>
<evidence type="ECO:0000313" key="7">
    <source>
        <dbReference type="Proteomes" id="UP000244248"/>
    </source>
</evidence>
<gene>
    <name evidence="6" type="ORF">CJD38_00705</name>
</gene>
<keyword evidence="2" id="KW-0808">Transferase</keyword>
<dbReference type="PANTHER" id="PTHR11085:SF10">
    <property type="entry name" value="NAD-DEPENDENT PROTEIN DEACYLASE SIRTUIN-5, MITOCHONDRIAL-RELATED"/>
    <property type="match status" value="1"/>
</dbReference>
<organism evidence="6 7">
    <name type="scientific">Stenotrophobium rhamnosiphilum</name>
    <dbReference type="NCBI Taxonomy" id="2029166"/>
    <lineage>
        <taxon>Bacteria</taxon>
        <taxon>Pseudomonadati</taxon>
        <taxon>Pseudomonadota</taxon>
        <taxon>Gammaproteobacteria</taxon>
        <taxon>Nevskiales</taxon>
        <taxon>Nevskiaceae</taxon>
        <taxon>Stenotrophobium</taxon>
    </lineage>
</organism>
<dbReference type="PANTHER" id="PTHR11085">
    <property type="entry name" value="NAD-DEPENDENT PROTEIN DEACYLASE SIRTUIN-5, MITOCHONDRIAL-RELATED"/>
    <property type="match status" value="1"/>
</dbReference>
<accession>A0A2T5ML31</accession>
<dbReference type="OrthoDB" id="9800582at2"/>
<dbReference type="Proteomes" id="UP000244248">
    <property type="component" value="Unassembled WGS sequence"/>
</dbReference>
<protein>
    <recommendedName>
        <fullName evidence="1">protein acetyllysine N-acetyltransferase</fullName>
        <ecNumber evidence="1">2.3.1.286</ecNumber>
    </recommendedName>
</protein>
<comment type="caution">
    <text evidence="6">The sequence shown here is derived from an EMBL/GenBank/DDBJ whole genome shotgun (WGS) entry which is preliminary data.</text>
</comment>
<dbReference type="EMBL" id="QANS01000001">
    <property type="protein sequence ID" value="PTU33269.1"/>
    <property type="molecule type" value="Genomic_DNA"/>
</dbReference>
<comment type="caution">
    <text evidence="4">Lacks conserved residue(s) required for the propagation of feature annotation.</text>
</comment>
<evidence type="ECO:0000256" key="2">
    <source>
        <dbReference type="ARBA" id="ARBA00022679"/>
    </source>
</evidence>
<evidence type="ECO:0000256" key="1">
    <source>
        <dbReference type="ARBA" id="ARBA00012928"/>
    </source>
</evidence>
<dbReference type="PROSITE" id="PS50305">
    <property type="entry name" value="SIRTUIN"/>
    <property type="match status" value="1"/>
</dbReference>
<name>A0A2T5ML31_9GAMM</name>
<dbReference type="InterPro" id="IPR003000">
    <property type="entry name" value="Sirtuin"/>
</dbReference>
<dbReference type="Pfam" id="PF02146">
    <property type="entry name" value="SIR2"/>
    <property type="match status" value="1"/>
</dbReference>
<dbReference type="InterPro" id="IPR026590">
    <property type="entry name" value="Ssirtuin_cat_dom"/>
</dbReference>
<dbReference type="Gene3D" id="3.30.1600.10">
    <property type="entry name" value="SIR2/SIRT2 'Small Domain"/>
    <property type="match status" value="1"/>
</dbReference>
<dbReference type="InterPro" id="IPR026591">
    <property type="entry name" value="Sirtuin_cat_small_dom_sf"/>
</dbReference>
<keyword evidence="3" id="KW-0520">NAD</keyword>